<evidence type="ECO:0000256" key="3">
    <source>
        <dbReference type="ARBA" id="ARBA00023172"/>
    </source>
</evidence>
<dbReference type="PANTHER" id="PTHR30349">
    <property type="entry name" value="PHAGE INTEGRASE-RELATED"/>
    <property type="match status" value="1"/>
</dbReference>
<feature type="domain" description="Tyr recombinase" evidence="4">
    <location>
        <begin position="83"/>
        <end position="289"/>
    </location>
</feature>
<dbReference type="Pfam" id="PF00589">
    <property type="entry name" value="Phage_integrase"/>
    <property type="match status" value="1"/>
</dbReference>
<comment type="subcellular location">
    <subcellularLocation>
        <location evidence="1">Cytoplasm</location>
    </subcellularLocation>
</comment>
<dbReference type="Proteomes" id="UP001321700">
    <property type="component" value="Unassembled WGS sequence"/>
</dbReference>
<keyword evidence="6" id="KW-1185">Reference proteome</keyword>
<sequence length="299" mass="32534">MSDLTRQDLLQYKSQLQIVPPASTQMAPSTSKVAGSERTQARSIAVVASLYRYWHNTGYLQGNPAAGLTGGSRAQAGFAPARMVSSELLVRCDAWVNSSLQTPQAVDVAALRRCAIWHLFRFSGARLAELAWNPSLCLPRIEHDRAGAMTLTVVGKGSKVRQIPLPSICKDSLLKYREARGLPERPDELEQVPLLHGEKSGYLGARGLYDEVKAVLMAVATEIAQSDPQGSALLRTVSPHWLRHAYARTLVVEKRIPLPAAQALLGHASVQTTAAYAKTDLAQLREFVEAGFTEPLKSA</sequence>
<evidence type="ECO:0000259" key="4">
    <source>
        <dbReference type="PROSITE" id="PS51898"/>
    </source>
</evidence>
<keyword evidence="2" id="KW-0229">DNA integration</keyword>
<evidence type="ECO:0000313" key="5">
    <source>
        <dbReference type="EMBL" id="MDT7520577.1"/>
    </source>
</evidence>
<evidence type="ECO:0000256" key="1">
    <source>
        <dbReference type="ARBA" id="ARBA00004496"/>
    </source>
</evidence>
<dbReference type="InterPro" id="IPR013762">
    <property type="entry name" value="Integrase-like_cat_sf"/>
</dbReference>
<dbReference type="InterPro" id="IPR050090">
    <property type="entry name" value="Tyrosine_recombinase_XerCD"/>
</dbReference>
<dbReference type="InterPro" id="IPR002104">
    <property type="entry name" value="Integrase_catalytic"/>
</dbReference>
<proteinExistence type="predicted"/>
<keyword evidence="3" id="KW-0233">DNA recombination</keyword>
<accession>A0ABU3KTP1</accession>
<name>A0ABU3KTP1_9BURK</name>
<organism evidence="5 6">
    <name type="scientific">Rhodoferax potami</name>
    <dbReference type="NCBI Taxonomy" id="3068338"/>
    <lineage>
        <taxon>Bacteria</taxon>
        <taxon>Pseudomonadati</taxon>
        <taxon>Pseudomonadota</taxon>
        <taxon>Betaproteobacteria</taxon>
        <taxon>Burkholderiales</taxon>
        <taxon>Comamonadaceae</taxon>
        <taxon>Rhodoferax</taxon>
    </lineage>
</organism>
<comment type="caution">
    <text evidence="5">The sequence shown here is derived from an EMBL/GenBank/DDBJ whole genome shotgun (WGS) entry which is preliminary data.</text>
</comment>
<dbReference type="Gene3D" id="1.10.443.10">
    <property type="entry name" value="Intergrase catalytic core"/>
    <property type="match status" value="1"/>
</dbReference>
<dbReference type="InterPro" id="IPR011010">
    <property type="entry name" value="DNA_brk_join_enz"/>
</dbReference>
<reference evidence="5 6" key="1">
    <citation type="submission" date="2023-08" db="EMBL/GenBank/DDBJ databases">
        <title>Rhodoferax potami sp. nov. and Rhodoferax mekongensis sp. nov., isolated from the Mekong River in Thailand.</title>
        <authorList>
            <person name="Kitikhun S."/>
            <person name="Charoenyingcharoen P."/>
            <person name="Siriarchawattana P."/>
            <person name="Likhitrattanapisal S."/>
            <person name="Nilsakha T."/>
            <person name="Chanpet A."/>
            <person name="Rattanawaree P."/>
            <person name="Ingsriswang S."/>
        </authorList>
    </citation>
    <scope>NUCLEOTIDE SEQUENCE [LARGE SCALE GENOMIC DNA]</scope>
    <source>
        <strain evidence="5 6">TBRC 17660</strain>
    </source>
</reference>
<gene>
    <name evidence="5" type="ORF">RAE19_18035</name>
</gene>
<evidence type="ECO:0000313" key="6">
    <source>
        <dbReference type="Proteomes" id="UP001321700"/>
    </source>
</evidence>
<protein>
    <submittedName>
        <fullName evidence="5">Tyrosine-type recombinase/integrase</fullName>
    </submittedName>
</protein>
<dbReference type="PROSITE" id="PS51898">
    <property type="entry name" value="TYR_RECOMBINASE"/>
    <property type="match status" value="1"/>
</dbReference>
<dbReference type="PANTHER" id="PTHR30349:SF77">
    <property type="entry name" value="TYROSINE RECOMBINASE XERC"/>
    <property type="match status" value="1"/>
</dbReference>
<evidence type="ECO:0000256" key="2">
    <source>
        <dbReference type="ARBA" id="ARBA00022908"/>
    </source>
</evidence>
<dbReference type="CDD" id="cd00397">
    <property type="entry name" value="DNA_BRE_C"/>
    <property type="match status" value="1"/>
</dbReference>
<dbReference type="SUPFAM" id="SSF56349">
    <property type="entry name" value="DNA breaking-rejoining enzymes"/>
    <property type="match status" value="1"/>
</dbReference>
<dbReference type="EMBL" id="JAVBIK010000003">
    <property type="protein sequence ID" value="MDT7520577.1"/>
    <property type="molecule type" value="Genomic_DNA"/>
</dbReference>
<dbReference type="RefSeq" id="WP_313876299.1">
    <property type="nucleotide sequence ID" value="NZ_JAVBIK010000003.1"/>
</dbReference>